<evidence type="ECO:0000259" key="4">
    <source>
        <dbReference type="Pfam" id="PF02668"/>
    </source>
</evidence>
<dbReference type="InterPro" id="IPR003819">
    <property type="entry name" value="TauD/TfdA-like"/>
</dbReference>
<dbReference type="Proteomes" id="UP000036338">
    <property type="component" value="Unassembled WGS sequence"/>
</dbReference>
<keyword evidence="3" id="KW-0045">Antibiotic biosynthesis</keyword>
<evidence type="ECO:0000256" key="1">
    <source>
        <dbReference type="ARBA" id="ARBA00001954"/>
    </source>
</evidence>
<dbReference type="GO" id="GO:0017000">
    <property type="term" value="P:antibiotic biosynthetic process"/>
    <property type="evidence" value="ECO:0007669"/>
    <property type="project" value="UniProtKB-KW"/>
</dbReference>
<dbReference type="PANTHER" id="PTHR10696">
    <property type="entry name" value="GAMMA-BUTYROBETAINE HYDROXYLASE-RELATED"/>
    <property type="match status" value="1"/>
</dbReference>
<dbReference type="Gene3D" id="3.60.130.10">
    <property type="entry name" value="Clavaminate synthase-like"/>
    <property type="match status" value="1"/>
</dbReference>
<proteinExistence type="predicted"/>
<evidence type="ECO:0000256" key="3">
    <source>
        <dbReference type="ARBA" id="ARBA00023194"/>
    </source>
</evidence>
<dbReference type="AlphaFoldDB" id="A0A0J5X0E3"/>
<gene>
    <name evidence="5" type="ORF">VL15_08800</name>
</gene>
<dbReference type="InterPro" id="IPR050411">
    <property type="entry name" value="AlphaKG_dependent_hydroxylases"/>
</dbReference>
<feature type="domain" description="TauD/TfdA-like" evidence="4">
    <location>
        <begin position="34"/>
        <end position="300"/>
    </location>
</feature>
<comment type="cofactor">
    <cofactor evidence="1">
        <name>Fe(2+)</name>
        <dbReference type="ChEBI" id="CHEBI:29033"/>
    </cofactor>
</comment>
<dbReference type="Pfam" id="PF02668">
    <property type="entry name" value="TauD"/>
    <property type="match status" value="1"/>
</dbReference>
<dbReference type="InterPro" id="IPR042098">
    <property type="entry name" value="TauD-like_sf"/>
</dbReference>
<keyword evidence="2" id="KW-0560">Oxidoreductase</keyword>
<sequence>MMDVVDVVTAQVQHKPLPRFGFELIESLEPGQKAIDLVDTDQLYEQLAHSGVVIYRNFADSLEDFNRFVSQHSARVTFDPARKTSTENTAEIDAGALEMGLHRENGNLPFTPDLQWFYCLEPARVGSETTICDGQRVLHELTPAVRRLFEQRQIKYARRIPWPNVQRFLSIELQVPADEVNDSHLEVVNQRVRGQQYRRLDPFLVSSERVTDAITTSCFSGRRAFCNSLLGPSVNYEPPLITWADGTDIDFEVWDEIKDVTARYTYDLFWNKGDIVAIDNSRVMHGRRRLADTGRRIFGAQSYRKEAIA</sequence>
<comment type="caution">
    <text evidence="5">The sequence shown here is derived from an EMBL/GenBank/DDBJ whole genome shotgun (WGS) entry which is preliminary data.</text>
</comment>
<dbReference type="EMBL" id="LDWR01000014">
    <property type="protein sequence ID" value="KML60479.1"/>
    <property type="molecule type" value="Genomic_DNA"/>
</dbReference>
<accession>A0A0J5X0E3</accession>
<evidence type="ECO:0000313" key="5">
    <source>
        <dbReference type="EMBL" id="KML60479.1"/>
    </source>
</evidence>
<reference evidence="5 6" key="1">
    <citation type="submission" date="2015-05" db="EMBL/GenBank/DDBJ databases">
        <title>Draft genome of Burkholderia cepacia LK29.</title>
        <authorList>
            <person name="Chan X.Y."/>
        </authorList>
    </citation>
    <scope>NUCLEOTIDE SEQUENCE [LARGE SCALE GENOMIC DNA]</scope>
    <source>
        <strain evidence="5 6">LK29</strain>
    </source>
</reference>
<name>A0A0J5X0E3_BURCE</name>
<evidence type="ECO:0000256" key="2">
    <source>
        <dbReference type="ARBA" id="ARBA00023002"/>
    </source>
</evidence>
<protein>
    <submittedName>
        <fullName evidence="5">Taurine catabolism dioxygenase TauD</fullName>
    </submittedName>
</protein>
<dbReference type="RefSeq" id="WP_048244951.1">
    <property type="nucleotide sequence ID" value="NZ_LDWR01000014.1"/>
</dbReference>
<dbReference type="GO" id="GO:0016706">
    <property type="term" value="F:2-oxoglutarate-dependent dioxygenase activity"/>
    <property type="evidence" value="ECO:0007669"/>
    <property type="project" value="UniProtKB-ARBA"/>
</dbReference>
<organism evidence="5 6">
    <name type="scientific">Burkholderia cepacia</name>
    <name type="common">Pseudomonas cepacia</name>
    <dbReference type="NCBI Taxonomy" id="292"/>
    <lineage>
        <taxon>Bacteria</taxon>
        <taxon>Pseudomonadati</taxon>
        <taxon>Pseudomonadota</taxon>
        <taxon>Betaproteobacteria</taxon>
        <taxon>Burkholderiales</taxon>
        <taxon>Burkholderiaceae</taxon>
        <taxon>Burkholderia</taxon>
        <taxon>Burkholderia cepacia complex</taxon>
    </lineage>
</organism>
<evidence type="ECO:0000313" key="6">
    <source>
        <dbReference type="Proteomes" id="UP000036338"/>
    </source>
</evidence>
<dbReference type="SUPFAM" id="SSF51197">
    <property type="entry name" value="Clavaminate synthase-like"/>
    <property type="match status" value="1"/>
</dbReference>
<dbReference type="PATRIC" id="fig|292.27.peg.1352"/>
<keyword evidence="5" id="KW-0223">Dioxygenase</keyword>
<dbReference type="PANTHER" id="PTHR10696:SF56">
    <property type="entry name" value="TAUD_TFDA-LIKE DOMAIN-CONTAINING PROTEIN"/>
    <property type="match status" value="1"/>
</dbReference>